<dbReference type="PROSITE" id="PS51257">
    <property type="entry name" value="PROKAR_LIPOPROTEIN"/>
    <property type="match status" value="1"/>
</dbReference>
<proteinExistence type="predicted"/>
<evidence type="ECO:0000256" key="1">
    <source>
        <dbReference type="SAM" id="SignalP"/>
    </source>
</evidence>
<feature type="chain" id="PRO_5037186355" evidence="1">
    <location>
        <begin position="23"/>
        <end position="455"/>
    </location>
</feature>
<gene>
    <name evidence="3" type="ORF">K8V47_07955</name>
</gene>
<dbReference type="Gene3D" id="2.60.40.2340">
    <property type="match status" value="1"/>
</dbReference>
<protein>
    <submittedName>
        <fullName evidence="3">DUF4960 domain-containing protein</fullName>
    </submittedName>
</protein>
<feature type="domain" description="DUF4960" evidence="2">
    <location>
        <begin position="210"/>
        <end position="453"/>
    </location>
</feature>
<evidence type="ECO:0000313" key="4">
    <source>
        <dbReference type="Proteomes" id="UP000711407"/>
    </source>
</evidence>
<dbReference type="AlphaFoldDB" id="A0A921JIC7"/>
<organism evidence="3 4">
    <name type="scientific">Candidatus Amulumruptor caecigallinarius</name>
    <dbReference type="NCBI Taxonomy" id="2109911"/>
    <lineage>
        <taxon>Bacteria</taxon>
        <taxon>Pseudomonadati</taxon>
        <taxon>Bacteroidota</taxon>
        <taxon>Bacteroidia</taxon>
        <taxon>Bacteroidales</taxon>
        <taxon>Muribaculaceae</taxon>
        <taxon>Candidatus Amulumruptor</taxon>
    </lineage>
</organism>
<reference evidence="3" key="1">
    <citation type="journal article" date="2021" name="PeerJ">
        <title>Extensive microbial diversity within the chicken gut microbiome revealed by metagenomics and culture.</title>
        <authorList>
            <person name="Gilroy R."/>
            <person name="Ravi A."/>
            <person name="Getino M."/>
            <person name="Pursley I."/>
            <person name="Horton D.L."/>
            <person name="Alikhan N.F."/>
            <person name="Baker D."/>
            <person name="Gharbi K."/>
            <person name="Hall N."/>
            <person name="Watson M."/>
            <person name="Adriaenssens E.M."/>
            <person name="Foster-Nyarko E."/>
            <person name="Jarju S."/>
            <person name="Secka A."/>
            <person name="Antonio M."/>
            <person name="Oren A."/>
            <person name="Chaudhuri R.R."/>
            <person name="La Ragione R."/>
            <person name="Hildebrand F."/>
            <person name="Pallen M.J."/>
        </authorList>
    </citation>
    <scope>NUCLEOTIDE SEQUENCE</scope>
    <source>
        <strain evidence="3">4100</strain>
    </source>
</reference>
<name>A0A921JIC7_9BACT</name>
<accession>A0A921JIC7</accession>
<dbReference type="InterPro" id="IPR032526">
    <property type="entry name" value="DUF4960"/>
</dbReference>
<reference evidence="3" key="2">
    <citation type="submission" date="2021-09" db="EMBL/GenBank/DDBJ databases">
        <authorList>
            <person name="Gilroy R."/>
        </authorList>
    </citation>
    <scope>NUCLEOTIDE SEQUENCE</scope>
    <source>
        <strain evidence="3">4100</strain>
    </source>
</reference>
<dbReference type="Pfam" id="PF16324">
    <property type="entry name" value="DUF4960"/>
    <property type="match status" value="1"/>
</dbReference>
<feature type="signal peptide" evidence="1">
    <location>
        <begin position="1"/>
        <end position="22"/>
    </location>
</feature>
<evidence type="ECO:0000259" key="2">
    <source>
        <dbReference type="Pfam" id="PF16324"/>
    </source>
</evidence>
<comment type="caution">
    <text evidence="3">The sequence shown here is derived from an EMBL/GenBank/DDBJ whole genome shotgun (WGS) entry which is preliminary data.</text>
</comment>
<evidence type="ECO:0000313" key="3">
    <source>
        <dbReference type="EMBL" id="HJE39670.1"/>
    </source>
</evidence>
<sequence>MKAIKNSIFVLLALLLSTGVAGCDDDNASNLRLDGETFINSLRLDEYDAEIDNIAKTVKVGVPYGYDASAMKLTSIAVSAGAVADVYPGEIIDCTVPRSIRVTNGDVYTDYTMTVAHDNVVFQSFTLDNKYQGTIDNEARTILVFVPLEADVTSMLATYTVNEGTTVTPESGSTLDFSNPVTFTATYRSAVIDYTVAVVKDDMSQEPKAFIGFESSIDKLGAEARAAAEWMLANVPNTTYVGLPEVLSGSVKLSQFKMIWCHFDWLDWPSLMWDTRDIFNDYYIKGGNILASRDGARYINDVWRITLDQQSPNNMFGGETAETLDADLGFVIAGHEGHAIYDNLPVDGTRIVMVSAGCSNTNRTLQWGVDWDPYFSMQGWEERTGARALASDDSGDPNRVTIAEIPSREVLKGYQSGVVITVGTPAYEWHQSTGENAYRATMEQFTKNAINYLCK</sequence>
<dbReference type="EMBL" id="DYXT01000040">
    <property type="protein sequence ID" value="HJE39670.1"/>
    <property type="molecule type" value="Genomic_DNA"/>
</dbReference>
<keyword evidence="1" id="KW-0732">Signal</keyword>
<dbReference type="Proteomes" id="UP000711407">
    <property type="component" value="Unassembled WGS sequence"/>
</dbReference>